<accession>A0A0F8ZKM5</accession>
<sequence length="369" mass="42374">TLYNLLVKKGTRLLKKNMGKRREKAETIRKYIVDNIPDHPSDIVKLASEHFGLSRQAILNNLAKLKQEGIVETFGIKKGMKYKLKAVKKKIMLDNIANLDESEVWEKEILSFLPELDENIKFICNYGFTEMLNNVIDHSKAESVLIAVEYDAKEIRITVHDFGIGIFNKIYKTLGLANMEDAIFELKKGKLTTDPERHTGEGIFFTSRMFEYFNILSSGLYFDAHEDDDWLMGPVDKSDAGTYVKMRIRRDSPKDADVIFSKYANPQEDDYGFVKTKIAVKLLERGGSSLVSRSQAKRLVTRLESFKEIVLDFKGIKRIGQAFADEVFRVFKNKHPAIKVHVVNQNKAVERVIRHVLSSSENQQDLFKQ</sequence>
<organism evidence="2">
    <name type="scientific">marine sediment metagenome</name>
    <dbReference type="NCBI Taxonomy" id="412755"/>
    <lineage>
        <taxon>unclassified sequences</taxon>
        <taxon>metagenomes</taxon>
        <taxon>ecological metagenomes</taxon>
    </lineage>
</organism>
<dbReference type="SUPFAM" id="SSF55874">
    <property type="entry name" value="ATPase domain of HSP90 chaperone/DNA topoisomerase II/histidine kinase"/>
    <property type="match status" value="1"/>
</dbReference>
<feature type="non-terminal residue" evidence="2">
    <location>
        <position position="1"/>
    </location>
</feature>
<gene>
    <name evidence="2" type="ORF">LCGC14_2761660</name>
</gene>
<dbReference type="SUPFAM" id="SSF46785">
    <property type="entry name" value="Winged helix' DNA-binding domain"/>
    <property type="match status" value="1"/>
</dbReference>
<comment type="caution">
    <text evidence="2">The sequence shown here is derived from an EMBL/GenBank/DDBJ whole genome shotgun (WGS) entry which is preliminary data.</text>
</comment>
<evidence type="ECO:0000313" key="2">
    <source>
        <dbReference type="EMBL" id="KKK86595.1"/>
    </source>
</evidence>
<dbReference type="InterPro" id="IPR036390">
    <property type="entry name" value="WH_DNA-bd_sf"/>
</dbReference>
<dbReference type="EMBL" id="LAZR01050774">
    <property type="protein sequence ID" value="KKK86595.1"/>
    <property type="molecule type" value="Genomic_DNA"/>
</dbReference>
<reference evidence="2" key="1">
    <citation type="journal article" date="2015" name="Nature">
        <title>Complex archaea that bridge the gap between prokaryotes and eukaryotes.</title>
        <authorList>
            <person name="Spang A."/>
            <person name="Saw J.H."/>
            <person name="Jorgensen S.L."/>
            <person name="Zaremba-Niedzwiedzka K."/>
            <person name="Martijn J."/>
            <person name="Lind A.E."/>
            <person name="van Eijk R."/>
            <person name="Schleper C."/>
            <person name="Guy L."/>
            <person name="Ettema T.J."/>
        </authorList>
    </citation>
    <scope>NUCLEOTIDE SEQUENCE</scope>
</reference>
<dbReference type="InterPro" id="IPR025474">
    <property type="entry name" value="DUF4325"/>
</dbReference>
<protein>
    <recommendedName>
        <fullName evidence="1">DUF4325 domain-containing protein</fullName>
    </recommendedName>
</protein>
<dbReference type="Pfam" id="PF14213">
    <property type="entry name" value="DUF4325"/>
    <property type="match status" value="1"/>
</dbReference>
<name>A0A0F8ZKM5_9ZZZZ</name>
<dbReference type="AlphaFoldDB" id="A0A0F8ZKM5"/>
<evidence type="ECO:0000259" key="1">
    <source>
        <dbReference type="Pfam" id="PF14213"/>
    </source>
</evidence>
<proteinExistence type="predicted"/>
<dbReference type="InterPro" id="IPR036890">
    <property type="entry name" value="HATPase_C_sf"/>
</dbReference>
<feature type="domain" description="DUF4325" evidence="1">
    <location>
        <begin position="295"/>
        <end position="349"/>
    </location>
</feature>
<dbReference type="Gene3D" id="3.30.565.10">
    <property type="entry name" value="Histidine kinase-like ATPase, C-terminal domain"/>
    <property type="match status" value="1"/>
</dbReference>